<organism evidence="1 2">
    <name type="scientific">Symbiodinium natans</name>
    <dbReference type="NCBI Taxonomy" id="878477"/>
    <lineage>
        <taxon>Eukaryota</taxon>
        <taxon>Sar</taxon>
        <taxon>Alveolata</taxon>
        <taxon>Dinophyceae</taxon>
        <taxon>Suessiales</taxon>
        <taxon>Symbiodiniaceae</taxon>
        <taxon>Symbiodinium</taxon>
    </lineage>
</organism>
<evidence type="ECO:0000313" key="2">
    <source>
        <dbReference type="Proteomes" id="UP000604046"/>
    </source>
</evidence>
<evidence type="ECO:0000313" key="1">
    <source>
        <dbReference type="EMBL" id="CAE7460830.1"/>
    </source>
</evidence>
<comment type="caution">
    <text evidence="1">The sequence shown here is derived from an EMBL/GenBank/DDBJ whole genome shotgun (WGS) entry which is preliminary data.</text>
</comment>
<dbReference type="EMBL" id="CAJNDS010002401">
    <property type="protein sequence ID" value="CAE7460830.1"/>
    <property type="molecule type" value="Genomic_DNA"/>
</dbReference>
<dbReference type="Proteomes" id="UP000604046">
    <property type="component" value="Unassembled WGS sequence"/>
</dbReference>
<dbReference type="OrthoDB" id="10434428at2759"/>
<reference evidence="1" key="1">
    <citation type="submission" date="2021-02" db="EMBL/GenBank/DDBJ databases">
        <authorList>
            <person name="Dougan E. K."/>
            <person name="Rhodes N."/>
            <person name="Thang M."/>
            <person name="Chan C."/>
        </authorList>
    </citation>
    <scope>NUCLEOTIDE SEQUENCE</scope>
</reference>
<protein>
    <submittedName>
        <fullName evidence="1">Uncharacterized protein</fullName>
    </submittedName>
</protein>
<gene>
    <name evidence="1" type="ORF">SNAT2548_LOCUS25594</name>
</gene>
<dbReference type="AlphaFoldDB" id="A0A812S400"/>
<proteinExistence type="predicted"/>
<sequence>MLSVLMGMAVSNDVVFLSHQLQFALLLTVLACYITHELHRGHGRWAAWLLAAACFLLIDPLRHVVYDAQFNPAACGPPGSLMSRDDFFALAFISRAGQVLGNLMIFASMFRSSLASLAEATLATLGEEDSKHT</sequence>
<name>A0A812S400_9DINO</name>
<keyword evidence="2" id="KW-1185">Reference proteome</keyword>
<accession>A0A812S400</accession>